<reference evidence="2 3" key="1">
    <citation type="submission" date="2022-01" db="EMBL/GenBank/DDBJ databases">
        <title>A chromosomal length assembly of Cordylochernes scorpioides.</title>
        <authorList>
            <person name="Zeh D."/>
            <person name="Zeh J."/>
        </authorList>
    </citation>
    <scope>NUCLEOTIDE SEQUENCE [LARGE SCALE GENOMIC DNA]</scope>
    <source>
        <strain evidence="2">IN4F17</strain>
        <tissue evidence="2">Whole Body</tissue>
    </source>
</reference>
<evidence type="ECO:0000313" key="3">
    <source>
        <dbReference type="Proteomes" id="UP001235939"/>
    </source>
</evidence>
<gene>
    <name evidence="2" type="ORF">LAZ67_5001378</name>
</gene>
<proteinExistence type="predicted"/>
<feature type="signal peptide" evidence="1">
    <location>
        <begin position="1"/>
        <end position="22"/>
    </location>
</feature>
<evidence type="ECO:0000256" key="1">
    <source>
        <dbReference type="SAM" id="SignalP"/>
    </source>
</evidence>
<dbReference type="EMBL" id="CP092867">
    <property type="protein sequence ID" value="UYV67615.1"/>
    <property type="molecule type" value="Genomic_DNA"/>
</dbReference>
<keyword evidence="1" id="KW-0732">Signal</keyword>
<protein>
    <submittedName>
        <fullName evidence="2">Uncharacterized protein</fullName>
    </submittedName>
</protein>
<feature type="chain" id="PRO_5046880166" evidence="1">
    <location>
        <begin position="23"/>
        <end position="59"/>
    </location>
</feature>
<accession>A0ABY6KFL1</accession>
<organism evidence="2 3">
    <name type="scientific">Cordylochernes scorpioides</name>
    <dbReference type="NCBI Taxonomy" id="51811"/>
    <lineage>
        <taxon>Eukaryota</taxon>
        <taxon>Metazoa</taxon>
        <taxon>Ecdysozoa</taxon>
        <taxon>Arthropoda</taxon>
        <taxon>Chelicerata</taxon>
        <taxon>Arachnida</taxon>
        <taxon>Pseudoscorpiones</taxon>
        <taxon>Cheliferoidea</taxon>
        <taxon>Chernetidae</taxon>
        <taxon>Cordylochernes</taxon>
    </lineage>
</organism>
<sequence length="59" mass="6819">MAIVLMKLFEIYIFIFWGDSSSMDESIESIMSSSSFLFPLNHIRVINLVELVDGVCWDE</sequence>
<evidence type="ECO:0000313" key="2">
    <source>
        <dbReference type="EMBL" id="UYV67615.1"/>
    </source>
</evidence>
<keyword evidence="3" id="KW-1185">Reference proteome</keyword>
<dbReference type="Proteomes" id="UP001235939">
    <property type="component" value="Chromosome 05"/>
</dbReference>
<name>A0ABY6KFL1_9ARAC</name>